<dbReference type="InterPro" id="IPR001752">
    <property type="entry name" value="Kinesin_motor_dom"/>
</dbReference>
<dbReference type="GO" id="GO:0005819">
    <property type="term" value="C:spindle"/>
    <property type="evidence" value="ECO:0007669"/>
    <property type="project" value="UniProtKB-SubCell"/>
</dbReference>
<feature type="coiled-coil region" evidence="11">
    <location>
        <begin position="346"/>
        <end position="373"/>
    </location>
</feature>
<protein>
    <submittedName>
        <fullName evidence="14">Carboxy terminal motor kinesin</fullName>
    </submittedName>
</protein>
<dbReference type="GO" id="GO:0005524">
    <property type="term" value="F:ATP binding"/>
    <property type="evidence" value="ECO:0007669"/>
    <property type="project" value="UniProtKB-UniRule"/>
</dbReference>
<dbReference type="PROSITE" id="PS00411">
    <property type="entry name" value="KINESIN_MOTOR_1"/>
    <property type="match status" value="1"/>
</dbReference>
<dbReference type="Gene3D" id="3.40.850.10">
    <property type="entry name" value="Kinesin motor domain"/>
    <property type="match status" value="1"/>
</dbReference>
<feature type="domain" description="Kinesin motor" evidence="13">
    <location>
        <begin position="11"/>
        <end position="346"/>
    </location>
</feature>
<name>F2TVU7_SALR5</name>
<dbReference type="GO" id="GO:0008017">
    <property type="term" value="F:microtubule binding"/>
    <property type="evidence" value="ECO:0007669"/>
    <property type="project" value="InterPro"/>
</dbReference>
<evidence type="ECO:0000256" key="1">
    <source>
        <dbReference type="ARBA" id="ARBA00004186"/>
    </source>
</evidence>
<keyword evidence="7 10" id="KW-0505">Motor protein</keyword>
<keyword evidence="2" id="KW-0963">Cytoplasm</keyword>
<feature type="coiled-coil region" evidence="11">
    <location>
        <begin position="410"/>
        <end position="539"/>
    </location>
</feature>
<evidence type="ECO:0000256" key="11">
    <source>
        <dbReference type="SAM" id="Coils"/>
    </source>
</evidence>
<evidence type="ECO:0000256" key="8">
    <source>
        <dbReference type="ARBA" id="ARBA00023212"/>
    </source>
</evidence>
<evidence type="ECO:0000256" key="10">
    <source>
        <dbReference type="PROSITE-ProRule" id="PRU00283"/>
    </source>
</evidence>
<dbReference type="PANTHER" id="PTHR37739:SF8">
    <property type="entry name" value="KINESIN-LIKE PROTEIN KIN-12D"/>
    <property type="match status" value="1"/>
</dbReference>
<dbReference type="Gene3D" id="1.10.287.1490">
    <property type="match status" value="1"/>
</dbReference>
<evidence type="ECO:0000259" key="13">
    <source>
        <dbReference type="PROSITE" id="PS50067"/>
    </source>
</evidence>
<feature type="coiled-coil region" evidence="11">
    <location>
        <begin position="687"/>
        <end position="883"/>
    </location>
</feature>
<dbReference type="KEGG" id="sre:PTSG_00215"/>
<dbReference type="SMART" id="SM00129">
    <property type="entry name" value="KISc"/>
    <property type="match status" value="1"/>
</dbReference>
<feature type="coiled-coil region" evidence="11">
    <location>
        <begin position="1028"/>
        <end position="1312"/>
    </location>
</feature>
<dbReference type="InterPro" id="IPR031794">
    <property type="entry name" value="HMMR_C"/>
</dbReference>
<keyword evidence="8" id="KW-0206">Cytoskeleton</keyword>
<dbReference type="GO" id="GO:0003777">
    <property type="term" value="F:microtubule motor activity"/>
    <property type="evidence" value="ECO:0007669"/>
    <property type="project" value="InterPro"/>
</dbReference>
<dbReference type="FunFam" id="3.40.850.10:FF:000034">
    <property type="entry name" value="Kinesin family member 15"/>
    <property type="match status" value="1"/>
</dbReference>
<accession>F2TVU7</accession>
<evidence type="ECO:0000256" key="2">
    <source>
        <dbReference type="ARBA" id="ARBA00022490"/>
    </source>
</evidence>
<evidence type="ECO:0000256" key="5">
    <source>
        <dbReference type="ARBA" id="ARBA00022840"/>
    </source>
</evidence>
<keyword evidence="4 10" id="KW-0547">Nucleotide-binding</keyword>
<dbReference type="EMBL" id="GL832955">
    <property type="protein sequence ID" value="EGD72193.1"/>
    <property type="molecule type" value="Genomic_DNA"/>
</dbReference>
<dbReference type="PANTHER" id="PTHR37739">
    <property type="entry name" value="KINESIN-LIKE PROTEIN KIN-12D"/>
    <property type="match status" value="1"/>
</dbReference>
<reference evidence="14" key="1">
    <citation type="submission" date="2009-08" db="EMBL/GenBank/DDBJ databases">
        <title>Annotation of Salpingoeca rosetta.</title>
        <authorList>
            <consortium name="The Broad Institute Genome Sequencing Platform"/>
            <person name="Russ C."/>
            <person name="Cuomo C."/>
            <person name="Burger G."/>
            <person name="Gray M.W."/>
            <person name="Holland P.W.H."/>
            <person name="King N."/>
            <person name="Lang F.B.F."/>
            <person name="Roger A.J."/>
            <person name="Ruiz-Trillo I."/>
            <person name="Young S.K."/>
            <person name="Zeng Q."/>
            <person name="Gargeya S."/>
            <person name="Alvarado L."/>
            <person name="Berlin A."/>
            <person name="Chapman S.B."/>
            <person name="Chen Z."/>
            <person name="Freedman E."/>
            <person name="Gellesch M."/>
            <person name="Goldberg J."/>
            <person name="Griggs A."/>
            <person name="Gujja S."/>
            <person name="Heilman E."/>
            <person name="Heiman D."/>
            <person name="Howarth C."/>
            <person name="Mehta T."/>
            <person name="Neiman D."/>
            <person name="Pearson M."/>
            <person name="Roberts A."/>
            <person name="Saif S."/>
            <person name="Shea T."/>
            <person name="Shenoy N."/>
            <person name="Sisk P."/>
            <person name="Stolte C."/>
            <person name="Sykes S."/>
            <person name="White J."/>
            <person name="Yandava C."/>
            <person name="Haas B."/>
            <person name="Nusbaum C."/>
            <person name="Birren B."/>
        </authorList>
    </citation>
    <scope>NUCLEOTIDE SEQUENCE [LARGE SCALE GENOMIC DNA]</scope>
    <source>
        <strain evidence="14">ATCC 50818</strain>
    </source>
</reference>
<dbReference type="RefSeq" id="XP_004998764.1">
    <property type="nucleotide sequence ID" value="XM_004998707.1"/>
</dbReference>
<keyword evidence="5 10" id="KW-0067">ATP-binding</keyword>
<dbReference type="OMA" id="DCMSETH"/>
<dbReference type="Pfam" id="PF15908">
    <property type="entry name" value="HMMR_C"/>
    <property type="match status" value="1"/>
</dbReference>
<evidence type="ECO:0000256" key="9">
    <source>
        <dbReference type="ARBA" id="ARBA00034488"/>
    </source>
</evidence>
<dbReference type="InterPro" id="IPR027417">
    <property type="entry name" value="P-loop_NTPase"/>
</dbReference>
<dbReference type="InterPro" id="IPR044986">
    <property type="entry name" value="KIF15/KIN-12"/>
</dbReference>
<keyword evidence="15" id="KW-1185">Reference proteome</keyword>
<dbReference type="GO" id="GO:0000278">
    <property type="term" value="P:mitotic cell cycle"/>
    <property type="evidence" value="ECO:0007669"/>
    <property type="project" value="UniProtKB-ARBA"/>
</dbReference>
<dbReference type="Pfam" id="PF00225">
    <property type="entry name" value="Kinesin"/>
    <property type="match status" value="1"/>
</dbReference>
<sequence>MATECEKEEENIQVILRVRPLVGSGVNDNDTIKCLNYVDEKAVKLESNKNIFTFDEVLTEESTQDKVFETVAKRVIESCLEGYNGTIFAYGQTGSGKTFTMMGRKDDNDDIVQEERGIIPRAFEFLFSQIQRECQKKGNVSFSCSCSFTEIYNERIYDLLDATCTGKNLREDVRNGVHIEDVTEHIVESPREAMEVLNAGNGNRRTAETSMNRESSRSHAIFTMTIKSIESTGDGLRNVKMARLNLIDLAGSERQRDTQADGTRLREAGQINKSLSTLGNVITALVSIANGKQRHVPYRDSKLTFLLRDSLGGNTKTYLLAAVNPSRKAFGETLSTLKFAQRAKLIKNKTARNEDFVGNVRELQAEVKRLRDLLAQPNMQALPALPPGVQTDGDDDGDLRRIVCTMIDLHKRSESEKEDLAERLQESQELLSAYQRSLQALKMRYKFREAEVSQLKRGAGASVDEDEQLAALRKEIKALEQEIKVNVDAARLLTKNKALQAELRSLRSQYPVDDDNAVLAQTRTRMLELEEIVQRLLVNNKDSASLGQLISSANASPAPGISPRMRDGKHLARQTKVESELKQQVSDLQQELKETRDQLTQVEENAQRKVMELASSKRAAEKTTAELERALEAERMKAAAREAQARDEQLQELSKAFADSEQINDLASLRSKMEALVHEVKSSQAVQEELTQQISSLESASRQLRQDKEQLTSQLSMEQTAHAETSEELKSTIATLEQRLDGLLSEMQDKATEFQTSLQEQQAAAAALTTEKEAMQKELAQSQRKVAELDKENTDQAGQLVSIRHDLEAALTSNQDLMDERDTLDGELQFVQEELDRITQELSDEKAKTSSLTHEQEALQATIAKLEDSVAKYEQQLNDDSDQKSEMLELSQKNQELVEQIEASVAAQIEAQDTLESTREELNEAKDRFARKEARMAEEKAAIVAELRTTTDQLKELKSSNESLTAELKECKEEVDRLTAELGFATDKQAEFQRLLKHTESVIAKNEDEYKDQMAEVVETTTLVKDELRASKARVQELETQLQSARDVLAAKEDDAAQRIAQLEQSLDELKAANTDLRQQLEAPRENATALEQEVQSLQQQLAASKTQEKKYLEMLDAAEASRVEKNSELSQLRADLDAAKRTASESASMVEELEETRAENRRLEASVRAAQRTTEDHTRAVKELEEVKSQLTMKESHRRRLEDEVKEQASELAESLVCAQELNKDLLGMKESLDRARKENLTLRKENSQLKKAVKALEEERDGLVGHQNPRQKLKHMAKIRAENNELRMRLNELSKEVAMLKRQQAGEQENLAVNVC</sequence>
<evidence type="ECO:0000256" key="12">
    <source>
        <dbReference type="SAM" id="MobiDB-lite"/>
    </source>
</evidence>
<dbReference type="InterPro" id="IPR036961">
    <property type="entry name" value="Kinesin_motor_dom_sf"/>
</dbReference>
<feature type="coiled-coil region" evidence="11">
    <location>
        <begin position="571"/>
        <end position="656"/>
    </location>
</feature>
<organism evidence="15">
    <name type="scientific">Salpingoeca rosetta (strain ATCC 50818 / BSB-021)</name>
    <dbReference type="NCBI Taxonomy" id="946362"/>
    <lineage>
        <taxon>Eukaryota</taxon>
        <taxon>Choanoflagellata</taxon>
        <taxon>Craspedida</taxon>
        <taxon>Salpingoecidae</taxon>
        <taxon>Salpingoeca</taxon>
    </lineage>
</organism>
<evidence type="ECO:0000256" key="6">
    <source>
        <dbReference type="ARBA" id="ARBA00023054"/>
    </source>
</evidence>
<keyword evidence="6 11" id="KW-0175">Coiled coil</keyword>
<dbReference type="InParanoid" id="F2TVU7"/>
<evidence type="ECO:0000256" key="7">
    <source>
        <dbReference type="ARBA" id="ARBA00023175"/>
    </source>
</evidence>
<dbReference type="eggNOG" id="KOG4280">
    <property type="taxonomic scope" value="Eukaryota"/>
</dbReference>
<keyword evidence="3" id="KW-0493">Microtubule</keyword>
<dbReference type="STRING" id="946362.F2TVU7"/>
<evidence type="ECO:0000313" key="15">
    <source>
        <dbReference type="Proteomes" id="UP000007799"/>
    </source>
</evidence>
<dbReference type="GO" id="GO:0005874">
    <property type="term" value="C:microtubule"/>
    <property type="evidence" value="ECO:0007669"/>
    <property type="project" value="UniProtKB-KW"/>
</dbReference>
<dbReference type="FunCoup" id="F2TVU7">
    <property type="interactions" value="159"/>
</dbReference>
<dbReference type="OrthoDB" id="3176171at2759"/>
<feature type="binding site" evidence="10">
    <location>
        <begin position="91"/>
        <end position="98"/>
    </location>
    <ligand>
        <name>ATP</name>
        <dbReference type="ChEBI" id="CHEBI:30616"/>
    </ligand>
</feature>
<comment type="subcellular location">
    <subcellularLocation>
        <location evidence="1">Cytoplasm</location>
        <location evidence="1">Cytoskeleton</location>
        <location evidence="1">Spindle</location>
    </subcellularLocation>
</comment>
<proteinExistence type="inferred from homology"/>
<dbReference type="PROSITE" id="PS50067">
    <property type="entry name" value="KINESIN_MOTOR_2"/>
    <property type="match status" value="1"/>
</dbReference>
<dbReference type="InterPro" id="IPR019821">
    <property type="entry name" value="Kinesin_motor_CS"/>
</dbReference>
<comment type="similarity">
    <text evidence="9">Belongs to the TRAFAC class myosin-kinesin ATPase superfamily. Kinesin family. KIN-12 subfamily.</text>
</comment>
<evidence type="ECO:0000256" key="4">
    <source>
        <dbReference type="ARBA" id="ARBA00022741"/>
    </source>
</evidence>
<dbReference type="SUPFAM" id="SSF52540">
    <property type="entry name" value="P-loop containing nucleoside triphosphate hydrolases"/>
    <property type="match status" value="1"/>
</dbReference>
<gene>
    <name evidence="14" type="ORF">PTSG_00215</name>
</gene>
<dbReference type="GO" id="GO:0005813">
    <property type="term" value="C:centrosome"/>
    <property type="evidence" value="ECO:0007669"/>
    <property type="project" value="UniProtKB-ARBA"/>
</dbReference>
<feature type="coiled-coil region" evidence="11">
    <location>
        <begin position="908"/>
        <end position="988"/>
    </location>
</feature>
<dbReference type="GO" id="GO:0007018">
    <property type="term" value="P:microtubule-based movement"/>
    <property type="evidence" value="ECO:0007669"/>
    <property type="project" value="InterPro"/>
</dbReference>
<dbReference type="PRINTS" id="PR00380">
    <property type="entry name" value="KINESINHEAVY"/>
</dbReference>
<evidence type="ECO:0000313" key="14">
    <source>
        <dbReference type="EMBL" id="EGD72193.1"/>
    </source>
</evidence>
<evidence type="ECO:0000256" key="3">
    <source>
        <dbReference type="ARBA" id="ARBA00022701"/>
    </source>
</evidence>
<dbReference type="Proteomes" id="UP000007799">
    <property type="component" value="Unassembled WGS sequence"/>
</dbReference>
<feature type="region of interest" description="Disordered" evidence="12">
    <location>
        <begin position="550"/>
        <end position="570"/>
    </location>
</feature>
<dbReference type="GeneID" id="16067473"/>
<dbReference type="GO" id="GO:0005829">
    <property type="term" value="C:cytosol"/>
    <property type="evidence" value="ECO:0007669"/>
    <property type="project" value="UniProtKB-ARBA"/>
</dbReference>